<dbReference type="Proteomes" id="UP001150238">
    <property type="component" value="Unassembled WGS sequence"/>
</dbReference>
<feature type="chain" id="PRO_5040865879" evidence="1">
    <location>
        <begin position="26"/>
        <end position="182"/>
    </location>
</feature>
<organism evidence="2 3">
    <name type="scientific">Lentinula lateritia</name>
    <dbReference type="NCBI Taxonomy" id="40482"/>
    <lineage>
        <taxon>Eukaryota</taxon>
        <taxon>Fungi</taxon>
        <taxon>Dikarya</taxon>
        <taxon>Basidiomycota</taxon>
        <taxon>Agaricomycotina</taxon>
        <taxon>Agaricomycetes</taxon>
        <taxon>Agaricomycetidae</taxon>
        <taxon>Agaricales</taxon>
        <taxon>Marasmiineae</taxon>
        <taxon>Omphalotaceae</taxon>
        <taxon>Lentinula</taxon>
    </lineage>
</organism>
<sequence length="182" mass="20494">MEPSFSSRLLCIHLFLIQLLSPAIASPLALTPPAIALQARNQELPSLDIKVWYGKDATGKGARLYLGDIGFGLDARQQPKVFKLGNNDKPSLPGDLHELGSATFWYQEEKDALIRRISSYPDTLKNIDNYEAPYSDFINALMVRLEKWAAAETNMFSLGVVGENWTKEVYPELSRREREHKG</sequence>
<protein>
    <submittedName>
        <fullName evidence="2">Uncharacterized protein</fullName>
    </submittedName>
</protein>
<name>A0A9W9DK40_9AGAR</name>
<keyword evidence="1" id="KW-0732">Signal</keyword>
<evidence type="ECO:0000313" key="3">
    <source>
        <dbReference type="Proteomes" id="UP001150238"/>
    </source>
</evidence>
<evidence type="ECO:0000313" key="2">
    <source>
        <dbReference type="EMBL" id="KAJ4472810.1"/>
    </source>
</evidence>
<proteinExistence type="predicted"/>
<dbReference type="EMBL" id="JANVFS010000026">
    <property type="protein sequence ID" value="KAJ4472810.1"/>
    <property type="molecule type" value="Genomic_DNA"/>
</dbReference>
<reference evidence="2" key="2">
    <citation type="journal article" date="2023" name="Proc. Natl. Acad. Sci. U.S.A.">
        <title>A global phylogenomic analysis of the shiitake genus Lentinula.</title>
        <authorList>
            <person name="Sierra-Patev S."/>
            <person name="Min B."/>
            <person name="Naranjo-Ortiz M."/>
            <person name="Looney B."/>
            <person name="Konkel Z."/>
            <person name="Slot J.C."/>
            <person name="Sakamoto Y."/>
            <person name="Steenwyk J.L."/>
            <person name="Rokas A."/>
            <person name="Carro J."/>
            <person name="Camarero S."/>
            <person name="Ferreira P."/>
            <person name="Molpeceres G."/>
            <person name="Ruiz-Duenas F.J."/>
            <person name="Serrano A."/>
            <person name="Henrissat B."/>
            <person name="Drula E."/>
            <person name="Hughes K.W."/>
            <person name="Mata J.L."/>
            <person name="Ishikawa N.K."/>
            <person name="Vargas-Isla R."/>
            <person name="Ushijima S."/>
            <person name="Smith C.A."/>
            <person name="Donoghue J."/>
            <person name="Ahrendt S."/>
            <person name="Andreopoulos W."/>
            <person name="He G."/>
            <person name="LaButti K."/>
            <person name="Lipzen A."/>
            <person name="Ng V."/>
            <person name="Riley R."/>
            <person name="Sandor L."/>
            <person name="Barry K."/>
            <person name="Martinez A.T."/>
            <person name="Xiao Y."/>
            <person name="Gibbons J.G."/>
            <person name="Terashima K."/>
            <person name="Grigoriev I.V."/>
            <person name="Hibbett D."/>
        </authorList>
    </citation>
    <scope>NUCLEOTIDE SEQUENCE</scope>
    <source>
        <strain evidence="2">Sp2 HRB7682 ss15</strain>
    </source>
</reference>
<reference evidence="2" key="1">
    <citation type="submission" date="2022-08" db="EMBL/GenBank/DDBJ databases">
        <authorList>
            <consortium name="DOE Joint Genome Institute"/>
            <person name="Min B."/>
            <person name="Riley R."/>
            <person name="Sierra-Patev S."/>
            <person name="Naranjo-Ortiz M."/>
            <person name="Looney B."/>
            <person name="Konkel Z."/>
            <person name="Slot J.C."/>
            <person name="Sakamoto Y."/>
            <person name="Steenwyk J.L."/>
            <person name="Rokas A."/>
            <person name="Carro J."/>
            <person name="Camarero S."/>
            <person name="Ferreira P."/>
            <person name="Molpeceres G."/>
            <person name="Ruiz-Duenas F.J."/>
            <person name="Serrano A."/>
            <person name="Henrissat B."/>
            <person name="Drula E."/>
            <person name="Hughes K.W."/>
            <person name="Mata J.L."/>
            <person name="Ishikawa N.K."/>
            <person name="Vargas-Isla R."/>
            <person name="Ushijima S."/>
            <person name="Smith C.A."/>
            <person name="Ahrendt S."/>
            <person name="Andreopoulos W."/>
            <person name="He G."/>
            <person name="Labutti K."/>
            <person name="Lipzen A."/>
            <person name="Ng V."/>
            <person name="Sandor L."/>
            <person name="Barry K."/>
            <person name="Martinez A.T."/>
            <person name="Xiao Y."/>
            <person name="Gibbons J.G."/>
            <person name="Terashima K."/>
            <person name="Hibbett D.S."/>
            <person name="Grigoriev I.V."/>
        </authorList>
    </citation>
    <scope>NUCLEOTIDE SEQUENCE</scope>
    <source>
        <strain evidence="2">Sp2 HRB7682 ss15</strain>
    </source>
</reference>
<evidence type="ECO:0000256" key="1">
    <source>
        <dbReference type="SAM" id="SignalP"/>
    </source>
</evidence>
<dbReference type="AlphaFoldDB" id="A0A9W9DK40"/>
<comment type="caution">
    <text evidence="2">The sequence shown here is derived from an EMBL/GenBank/DDBJ whole genome shotgun (WGS) entry which is preliminary data.</text>
</comment>
<feature type="signal peptide" evidence="1">
    <location>
        <begin position="1"/>
        <end position="25"/>
    </location>
</feature>
<gene>
    <name evidence="2" type="ORF">C8J55DRAFT_607522</name>
</gene>
<accession>A0A9W9DK40</accession>